<keyword evidence="1" id="KW-0732">Signal</keyword>
<accession>A0A2A4MU66</accession>
<dbReference type="AlphaFoldDB" id="A0A2A4MU66"/>
<feature type="non-terminal residue" evidence="2">
    <location>
        <position position="221"/>
    </location>
</feature>
<name>A0A2A4MU66_9GAMM</name>
<evidence type="ECO:0000256" key="1">
    <source>
        <dbReference type="SAM" id="SignalP"/>
    </source>
</evidence>
<proteinExistence type="predicted"/>
<dbReference type="PROSITE" id="PS51257">
    <property type="entry name" value="PROKAR_LIPOPROTEIN"/>
    <property type="match status" value="1"/>
</dbReference>
<organism evidence="2 3">
    <name type="scientific">SAR86 cluster bacterium</name>
    <dbReference type="NCBI Taxonomy" id="2030880"/>
    <lineage>
        <taxon>Bacteria</taxon>
        <taxon>Pseudomonadati</taxon>
        <taxon>Pseudomonadota</taxon>
        <taxon>Gammaproteobacteria</taxon>
        <taxon>SAR86 cluster</taxon>
    </lineage>
</organism>
<dbReference type="Proteomes" id="UP000218172">
    <property type="component" value="Unassembled WGS sequence"/>
</dbReference>
<feature type="chain" id="PRO_5012246586" evidence="1">
    <location>
        <begin position="23"/>
        <end position="221"/>
    </location>
</feature>
<protein>
    <submittedName>
        <fullName evidence="2">Uncharacterized protein</fullName>
    </submittedName>
</protein>
<comment type="caution">
    <text evidence="2">The sequence shown here is derived from an EMBL/GenBank/DDBJ whole genome shotgun (WGS) entry which is preliminary data.</text>
</comment>
<reference evidence="3" key="1">
    <citation type="submission" date="2017-08" db="EMBL/GenBank/DDBJ databases">
        <title>A dynamic microbial community with high functional redundancy inhabits the cold, oxic subseafloor aquifer.</title>
        <authorList>
            <person name="Tully B.J."/>
            <person name="Wheat C.G."/>
            <person name="Glazer B.T."/>
            <person name="Huber J.A."/>
        </authorList>
    </citation>
    <scope>NUCLEOTIDE SEQUENCE [LARGE SCALE GENOMIC DNA]</scope>
</reference>
<dbReference type="EMBL" id="NVQR01000022">
    <property type="protein sequence ID" value="PCH63274.1"/>
    <property type="molecule type" value="Genomic_DNA"/>
</dbReference>
<gene>
    <name evidence="2" type="ORF">COC19_01235</name>
</gene>
<evidence type="ECO:0000313" key="2">
    <source>
        <dbReference type="EMBL" id="PCH63274.1"/>
    </source>
</evidence>
<sequence length="221" mass="24757">MYPMKSFNFVITLMFLSASCLGAEFQTPLTQYGHPNFQGVWNFSSSTPLERSDSYGETEYLTQLEISELQSNREQTWAGYEVQEEDISSRILSSENATSVGSVNLFWAELSPIRENSRTSLIVYPLDGKIPPVHDGVLVQRGDQTGIREIAGQRPVRYTHGGIARNGPRDRGLSERCLVFNSGPPLRSGPYNNNIQIIQNADHVVILTEMGFDARIIPLMK</sequence>
<evidence type="ECO:0000313" key="3">
    <source>
        <dbReference type="Proteomes" id="UP000218172"/>
    </source>
</evidence>
<feature type="signal peptide" evidence="1">
    <location>
        <begin position="1"/>
        <end position="22"/>
    </location>
</feature>